<keyword evidence="3" id="KW-1185">Reference proteome</keyword>
<gene>
    <name evidence="2" type="ORF">ADEAN_000382100</name>
</gene>
<evidence type="ECO:0000313" key="2">
    <source>
        <dbReference type="EMBL" id="CAD2216359.1"/>
    </source>
</evidence>
<reference evidence="2 3" key="1">
    <citation type="submission" date="2020-08" db="EMBL/GenBank/DDBJ databases">
        <authorList>
            <person name="Newling K."/>
            <person name="Davey J."/>
            <person name="Forrester S."/>
        </authorList>
    </citation>
    <scope>NUCLEOTIDE SEQUENCE [LARGE SCALE GENOMIC DNA]</scope>
    <source>
        <strain evidence="3">Crithidia deanei Carvalho (ATCC PRA-265)</strain>
    </source>
</reference>
<protein>
    <recommendedName>
        <fullName evidence="4">TFIIH basal transcription factor subunit</fullName>
    </recommendedName>
</protein>
<dbReference type="OrthoDB" id="272292at2759"/>
<dbReference type="EMBL" id="LR877150">
    <property type="protein sequence ID" value="CAD2216359.1"/>
    <property type="molecule type" value="Genomic_DNA"/>
</dbReference>
<feature type="region of interest" description="Disordered" evidence="1">
    <location>
        <begin position="334"/>
        <end position="371"/>
    </location>
</feature>
<evidence type="ECO:0000313" key="3">
    <source>
        <dbReference type="Proteomes" id="UP000515908"/>
    </source>
</evidence>
<accession>A0A7G2C9X9</accession>
<sequence length="398" mass="44904">MNASEWDPSVPGAGAKRAVAISQLYFRLCKYHRLTILVTDVLALVFGADGGTVGELGRYLGLEDGKVEFALLSVPKEMLCTLSQLGEDHPYRQQNSNLTEEKNNPRYFLNYKGVLAVAYGHVCRILLLASLQRLPEKKEDQLNINISANLNRSESREGIKCPGCAFYFTLSDFDATVNKCPVCTCDIVQMILKQTKQHFDHQASLGLPLVTVLPKSRGLLVPRGEPANKAPAKSNDGAFPLAKDPYLAQQAIVFFYLYSSRFAFVNEGTYILDPDELLTEDEFEKRVQGKTSTVDSFRALHRNVSDIRVRVVHQSALEERRFRENEQKIKKRKNLPPWLRIQGAPDPSQEEGNEATPAPLLKRPRNEEAADDVYKKKAKFIIEERLSNEFEPVHLPSR</sequence>
<proteinExistence type="predicted"/>
<dbReference type="AlphaFoldDB" id="A0A7G2C9X9"/>
<evidence type="ECO:0000256" key="1">
    <source>
        <dbReference type="SAM" id="MobiDB-lite"/>
    </source>
</evidence>
<name>A0A7G2C9X9_9TRYP</name>
<dbReference type="VEuPathDB" id="TriTrypDB:ADEAN_000382100"/>
<evidence type="ECO:0008006" key="4">
    <source>
        <dbReference type="Google" id="ProtNLM"/>
    </source>
</evidence>
<dbReference type="Proteomes" id="UP000515908">
    <property type="component" value="Chromosome 06"/>
</dbReference>
<organism evidence="2 3">
    <name type="scientific">Angomonas deanei</name>
    <dbReference type="NCBI Taxonomy" id="59799"/>
    <lineage>
        <taxon>Eukaryota</taxon>
        <taxon>Discoba</taxon>
        <taxon>Euglenozoa</taxon>
        <taxon>Kinetoplastea</taxon>
        <taxon>Metakinetoplastina</taxon>
        <taxon>Trypanosomatida</taxon>
        <taxon>Trypanosomatidae</taxon>
        <taxon>Strigomonadinae</taxon>
        <taxon>Angomonas</taxon>
    </lineage>
</organism>